<dbReference type="EMBL" id="CDMY01000236">
    <property type="protein sequence ID" value="CEL95747.1"/>
    <property type="molecule type" value="Genomic_DNA"/>
</dbReference>
<dbReference type="InParanoid" id="A0A0G4EIN0"/>
<evidence type="ECO:0000313" key="3">
    <source>
        <dbReference type="Proteomes" id="UP000041254"/>
    </source>
</evidence>
<dbReference type="Proteomes" id="UP000041254">
    <property type="component" value="Unassembled WGS sequence"/>
</dbReference>
<name>A0A0G4EIN0_VITBC</name>
<gene>
    <name evidence="2" type="ORF">Vbra_3800</name>
</gene>
<proteinExistence type="predicted"/>
<sequence length="778" mass="87371">MRQLLHSPHMTLEERFQGLQYCLAHAQRSTPVAQSLATQCQPALRSLQEEYREAVAHRQMLFSAEGRRQIEKSREVQERIDGPATSGRRRGMMFKRRGVDYGSGGGGGEVVLPAARCDAPVLMPEGHYKDAMERLLSEAVEEVAEDEKLPLARRIPLMVEEMLPIDFTGVKPIDILVVDRRDTDAHARHVANLSGWHGEDDESPLYKPPPYPHAASVFFAILQHKKGPLQRGKGYDVVTSFDLLSHQWVFDRVRSKAMQFFGQYWRFEKQDDGSAKRRLHRDLLLFLLKVSEKLFLLAMHHHAPALRARQTQLEHRGNEAMQRALLGSLHLPPRGCDVREAFGLPRHRSSPNPLSPTPIIYWQFKLLQNKPYVLDLRDDDRNLPTWKAVEQMLSTTPLKHRRFTAYLELTCLSDETAQRFWGEGSPRPHSGTGATGGAYSAPLCVAITQELLMSLAKYLLALWSPNGADPALMDMEYGPDDGHHVDKPTVPDGPVTVMVVGVGASRLAFYLRQLWQSLRKSSRRTARDHSSVQFDWEGDAPASPGPAGDTTLPSRGGRRRRVFRPSADKADSADQVPQVNFISVAVRPERIVNSVRRSAWDDEALARAADKSTTTPPLPVEPACEDSSETLIDSATGCVRFPYDEDAKLSDALHRHQPNYALCVGMPPGRDWTFHFRKHPSVQEYMVLGPRDSPLNGNLRLTWGQPLLFDKADPSDAPFVRDGFRRFNATAVSKQCIGTLDSPEVMGHTWATVFRRVYSLDPKARTALVFPPAASLGW</sequence>
<evidence type="ECO:0000256" key="1">
    <source>
        <dbReference type="SAM" id="MobiDB-lite"/>
    </source>
</evidence>
<accession>A0A0G4EIN0</accession>
<keyword evidence="3" id="KW-1185">Reference proteome</keyword>
<organism evidence="2 3">
    <name type="scientific">Vitrella brassicaformis (strain CCMP3155)</name>
    <dbReference type="NCBI Taxonomy" id="1169540"/>
    <lineage>
        <taxon>Eukaryota</taxon>
        <taxon>Sar</taxon>
        <taxon>Alveolata</taxon>
        <taxon>Colpodellida</taxon>
        <taxon>Vitrellaceae</taxon>
        <taxon>Vitrella</taxon>
    </lineage>
</organism>
<dbReference type="AlphaFoldDB" id="A0A0G4EIN0"/>
<dbReference type="VEuPathDB" id="CryptoDB:Vbra_3800"/>
<feature type="region of interest" description="Disordered" evidence="1">
    <location>
        <begin position="526"/>
        <end position="560"/>
    </location>
</feature>
<protein>
    <submittedName>
        <fullName evidence="2">Uncharacterized protein</fullName>
    </submittedName>
</protein>
<evidence type="ECO:0000313" key="2">
    <source>
        <dbReference type="EMBL" id="CEL95747.1"/>
    </source>
</evidence>
<reference evidence="2 3" key="1">
    <citation type="submission" date="2014-11" db="EMBL/GenBank/DDBJ databases">
        <authorList>
            <person name="Zhu J."/>
            <person name="Qi W."/>
            <person name="Song R."/>
        </authorList>
    </citation>
    <scope>NUCLEOTIDE SEQUENCE [LARGE SCALE GENOMIC DNA]</scope>
</reference>